<reference evidence="1" key="1">
    <citation type="submission" date="2018-05" db="EMBL/GenBank/DDBJ databases">
        <title>Draft genome of Mucuna pruriens seed.</title>
        <authorList>
            <person name="Nnadi N.E."/>
            <person name="Vos R."/>
            <person name="Hasami M.H."/>
            <person name="Devisetty U.K."/>
            <person name="Aguiy J.C."/>
        </authorList>
    </citation>
    <scope>NUCLEOTIDE SEQUENCE [LARGE SCALE GENOMIC DNA]</scope>
    <source>
        <strain evidence="1">JCA_2017</strain>
    </source>
</reference>
<gene>
    <name evidence="1" type="ORF">CR513_23244</name>
</gene>
<organism evidence="1 2">
    <name type="scientific">Mucuna pruriens</name>
    <name type="common">Velvet bean</name>
    <name type="synonym">Dolichos pruriens</name>
    <dbReference type="NCBI Taxonomy" id="157652"/>
    <lineage>
        <taxon>Eukaryota</taxon>
        <taxon>Viridiplantae</taxon>
        <taxon>Streptophyta</taxon>
        <taxon>Embryophyta</taxon>
        <taxon>Tracheophyta</taxon>
        <taxon>Spermatophyta</taxon>
        <taxon>Magnoliopsida</taxon>
        <taxon>eudicotyledons</taxon>
        <taxon>Gunneridae</taxon>
        <taxon>Pentapetalae</taxon>
        <taxon>rosids</taxon>
        <taxon>fabids</taxon>
        <taxon>Fabales</taxon>
        <taxon>Fabaceae</taxon>
        <taxon>Papilionoideae</taxon>
        <taxon>50 kb inversion clade</taxon>
        <taxon>NPAAA clade</taxon>
        <taxon>indigoferoid/millettioid clade</taxon>
        <taxon>Phaseoleae</taxon>
        <taxon>Mucuna</taxon>
    </lineage>
</organism>
<dbReference type="AlphaFoldDB" id="A0A371GV20"/>
<evidence type="ECO:0000313" key="1">
    <source>
        <dbReference type="EMBL" id="RDX94388.1"/>
    </source>
</evidence>
<feature type="non-terminal residue" evidence="1">
    <location>
        <position position="1"/>
    </location>
</feature>
<dbReference type="EMBL" id="QJKJ01004386">
    <property type="protein sequence ID" value="RDX94388.1"/>
    <property type="molecule type" value="Genomic_DNA"/>
</dbReference>
<comment type="caution">
    <text evidence="1">The sequence shown here is derived from an EMBL/GenBank/DDBJ whole genome shotgun (WGS) entry which is preliminary data.</text>
</comment>
<dbReference type="OrthoDB" id="1716820at2759"/>
<sequence length="71" mass="8441">MKYTMEKTIEDKICDIENAREFLNIVSEKFKSYEDGELVQQIEIHESGVRRGVFESLPPQFYFLRTSYNAQ</sequence>
<keyword evidence="2" id="KW-1185">Reference proteome</keyword>
<evidence type="ECO:0000313" key="2">
    <source>
        <dbReference type="Proteomes" id="UP000257109"/>
    </source>
</evidence>
<proteinExistence type="predicted"/>
<dbReference type="Proteomes" id="UP000257109">
    <property type="component" value="Unassembled WGS sequence"/>
</dbReference>
<name>A0A371GV20_MUCPR</name>
<accession>A0A371GV20</accession>
<protein>
    <submittedName>
        <fullName evidence="1">Uncharacterized protein</fullName>
    </submittedName>
</protein>